<evidence type="ECO:0008006" key="3">
    <source>
        <dbReference type="Google" id="ProtNLM"/>
    </source>
</evidence>
<dbReference type="SUPFAM" id="SSF56112">
    <property type="entry name" value="Protein kinase-like (PK-like)"/>
    <property type="match status" value="1"/>
</dbReference>
<accession>A0ABR2HTS8</accession>
<sequence>MKETINAQKSKHPLIANFYGINYQSLLDPSKLNPTIITEYLPNGSLKSIFNNESQIDLTPTKKCIL</sequence>
<dbReference type="EMBL" id="JAPFFF010000023">
    <property type="protein sequence ID" value="KAK8852530.1"/>
    <property type="molecule type" value="Genomic_DNA"/>
</dbReference>
<proteinExistence type="predicted"/>
<gene>
    <name evidence="1" type="ORF">M9Y10_017515</name>
</gene>
<reference evidence="1 2" key="1">
    <citation type="submission" date="2024-04" db="EMBL/GenBank/DDBJ databases">
        <title>Tritrichomonas musculus Genome.</title>
        <authorList>
            <person name="Alves-Ferreira E."/>
            <person name="Grigg M."/>
            <person name="Lorenzi H."/>
            <person name="Galac M."/>
        </authorList>
    </citation>
    <scope>NUCLEOTIDE SEQUENCE [LARGE SCALE GENOMIC DNA]</scope>
    <source>
        <strain evidence="1 2">EAF2021</strain>
    </source>
</reference>
<keyword evidence="2" id="KW-1185">Reference proteome</keyword>
<name>A0ABR2HTS8_9EUKA</name>
<protein>
    <recommendedName>
        <fullName evidence="3">Protein kinase domain-containing protein</fullName>
    </recommendedName>
</protein>
<comment type="caution">
    <text evidence="1">The sequence shown here is derived from an EMBL/GenBank/DDBJ whole genome shotgun (WGS) entry which is preliminary data.</text>
</comment>
<evidence type="ECO:0000313" key="2">
    <source>
        <dbReference type="Proteomes" id="UP001470230"/>
    </source>
</evidence>
<dbReference type="Proteomes" id="UP001470230">
    <property type="component" value="Unassembled WGS sequence"/>
</dbReference>
<organism evidence="1 2">
    <name type="scientific">Tritrichomonas musculus</name>
    <dbReference type="NCBI Taxonomy" id="1915356"/>
    <lineage>
        <taxon>Eukaryota</taxon>
        <taxon>Metamonada</taxon>
        <taxon>Parabasalia</taxon>
        <taxon>Tritrichomonadida</taxon>
        <taxon>Tritrichomonadidae</taxon>
        <taxon>Tritrichomonas</taxon>
    </lineage>
</organism>
<evidence type="ECO:0000313" key="1">
    <source>
        <dbReference type="EMBL" id="KAK8852530.1"/>
    </source>
</evidence>
<dbReference type="InterPro" id="IPR011009">
    <property type="entry name" value="Kinase-like_dom_sf"/>
</dbReference>